<keyword evidence="2" id="KW-1185">Reference proteome</keyword>
<gene>
    <name evidence="1" type="ORF">LIER_35975</name>
</gene>
<organism evidence="1 2">
    <name type="scientific">Lithospermum erythrorhizon</name>
    <name type="common">Purple gromwell</name>
    <name type="synonym">Lithospermum officinale var. erythrorhizon</name>
    <dbReference type="NCBI Taxonomy" id="34254"/>
    <lineage>
        <taxon>Eukaryota</taxon>
        <taxon>Viridiplantae</taxon>
        <taxon>Streptophyta</taxon>
        <taxon>Embryophyta</taxon>
        <taxon>Tracheophyta</taxon>
        <taxon>Spermatophyta</taxon>
        <taxon>Magnoliopsida</taxon>
        <taxon>eudicotyledons</taxon>
        <taxon>Gunneridae</taxon>
        <taxon>Pentapetalae</taxon>
        <taxon>asterids</taxon>
        <taxon>lamiids</taxon>
        <taxon>Boraginales</taxon>
        <taxon>Boraginaceae</taxon>
        <taxon>Boraginoideae</taxon>
        <taxon>Lithospermeae</taxon>
        <taxon>Lithospermum</taxon>
    </lineage>
</organism>
<accession>A0AAV3P3J4</accession>
<dbReference type="EMBL" id="BAABME010016130">
    <property type="protein sequence ID" value="GAA0144618.1"/>
    <property type="molecule type" value="Genomic_DNA"/>
</dbReference>
<dbReference type="Proteomes" id="UP001454036">
    <property type="component" value="Unassembled WGS sequence"/>
</dbReference>
<reference evidence="1 2" key="1">
    <citation type="submission" date="2024-01" db="EMBL/GenBank/DDBJ databases">
        <title>The complete chloroplast genome sequence of Lithospermum erythrorhizon: insights into the phylogenetic relationship among Boraginaceae species and the maternal lineages of purple gromwells.</title>
        <authorList>
            <person name="Okada T."/>
            <person name="Watanabe K."/>
        </authorList>
    </citation>
    <scope>NUCLEOTIDE SEQUENCE [LARGE SCALE GENOMIC DNA]</scope>
</reference>
<evidence type="ECO:0000313" key="1">
    <source>
        <dbReference type="EMBL" id="GAA0144618.1"/>
    </source>
</evidence>
<sequence>MIRTYNNPFAYTSIGMHCDEKYERRDHGIYIVKVQDTGLDQRLYNKPTSTEVAGIWIEDEYEETNNVIPWDIRVYTKPGHSHRVQYYYACYNPLQLVFMFPKGEPGWHGNILRVGVRGNSMNKISFVLSGESYLSNCSTFEEVLEQEKEGAQYNDECFMVADTAKDYAQDIENPKDGKSIWIFDIHDTLLSNLPYYTLADASFG</sequence>
<dbReference type="PANTHER" id="PTHR45786:SF75">
    <property type="entry name" value="ATP-DEPENDENT DNA HELICASE"/>
    <property type="match status" value="1"/>
</dbReference>
<dbReference type="InterPro" id="IPR023214">
    <property type="entry name" value="HAD_sf"/>
</dbReference>
<dbReference type="InterPro" id="IPR005519">
    <property type="entry name" value="Acid_phosphat_B-like"/>
</dbReference>
<evidence type="ECO:0000313" key="2">
    <source>
        <dbReference type="Proteomes" id="UP001454036"/>
    </source>
</evidence>
<dbReference type="Pfam" id="PF03767">
    <property type="entry name" value="Acid_phosphat_B"/>
    <property type="match status" value="1"/>
</dbReference>
<comment type="caution">
    <text evidence="1">The sequence shown here is derived from an EMBL/GenBank/DDBJ whole genome shotgun (WGS) entry which is preliminary data.</text>
</comment>
<name>A0AAV3P3J4_LITER</name>
<proteinExistence type="predicted"/>
<dbReference type="PANTHER" id="PTHR45786">
    <property type="entry name" value="DNA BINDING PROTEIN-LIKE"/>
    <property type="match status" value="1"/>
</dbReference>
<protein>
    <submittedName>
        <fullName evidence="1">Uncharacterized protein</fullName>
    </submittedName>
</protein>
<dbReference type="AlphaFoldDB" id="A0AAV3P3J4"/>
<dbReference type="Gene3D" id="3.40.50.1000">
    <property type="entry name" value="HAD superfamily/HAD-like"/>
    <property type="match status" value="1"/>
</dbReference>